<feature type="binding site" evidence="10">
    <location>
        <position position="457"/>
    </location>
    <ligand>
        <name>substrate</name>
    </ligand>
</feature>
<comment type="pathway">
    <text evidence="10">Amino-acid biosynthesis; L-arginine biosynthesis; N(2)-acetyl-L-ornithine from L-glutamate: step 1/4.</text>
</comment>
<comment type="PTM">
    <text evidence="10">The alpha and beta chains are autoproteolytically processed from a single precursor protein within the mitochondrion.</text>
</comment>
<dbReference type="PANTHER" id="PTHR23100:SF0">
    <property type="entry name" value="ARGININE BIOSYNTHESIS BIFUNCTIONAL PROTEIN ARGJ, MITOCHONDRIAL"/>
    <property type="match status" value="1"/>
</dbReference>
<comment type="function">
    <text evidence="10">Catalyzes two activities which are involved in the cyclic version of arginine biosynthesis: the synthesis of acetylglutamate from glutamate and acetyl-CoA, and of ornithine by transacetylation between acetylornithine and glutamate.</text>
</comment>
<comment type="subunit">
    <text evidence="10">Heterodimer of an alpha and a beta chain.</text>
</comment>
<evidence type="ECO:0000313" key="12">
    <source>
        <dbReference type="Proteomes" id="UP000738359"/>
    </source>
</evidence>
<comment type="caution">
    <text evidence="11">The sequence shown here is derived from an EMBL/GenBank/DDBJ whole genome shotgun (WGS) entry which is preliminary data.</text>
</comment>
<dbReference type="GO" id="GO:0004358">
    <property type="term" value="F:L-glutamate N-acetyltransferase activity, acting on acetyl-L-ornithine as donor"/>
    <property type="evidence" value="ECO:0007669"/>
    <property type="project" value="UniProtKB-UniRule"/>
</dbReference>
<reference evidence="11" key="1">
    <citation type="journal article" date="2020" name="Fungal Divers.">
        <title>Resolving the Mortierellaceae phylogeny through synthesis of multi-gene phylogenetics and phylogenomics.</title>
        <authorList>
            <person name="Vandepol N."/>
            <person name="Liber J."/>
            <person name="Desiro A."/>
            <person name="Na H."/>
            <person name="Kennedy M."/>
            <person name="Barry K."/>
            <person name="Grigoriev I.V."/>
            <person name="Miller A.N."/>
            <person name="O'Donnell K."/>
            <person name="Stajich J.E."/>
            <person name="Bonito G."/>
        </authorList>
    </citation>
    <scope>NUCLEOTIDE SEQUENCE</scope>
    <source>
        <strain evidence="11">CK1249</strain>
    </source>
</reference>
<dbReference type="GO" id="GO:0006526">
    <property type="term" value="P:L-arginine biosynthetic process"/>
    <property type="evidence" value="ECO:0007669"/>
    <property type="project" value="UniProtKB-UniRule"/>
</dbReference>
<dbReference type="NCBIfam" id="NF003802">
    <property type="entry name" value="PRK05388.1"/>
    <property type="match status" value="1"/>
</dbReference>
<evidence type="ECO:0000256" key="8">
    <source>
        <dbReference type="ARBA" id="ARBA00023268"/>
    </source>
</evidence>
<keyword evidence="12" id="KW-1185">Reference proteome</keyword>
<dbReference type="InterPro" id="IPR042195">
    <property type="entry name" value="ArgJ_beta_C"/>
</dbReference>
<comment type="pathway">
    <text evidence="10">Amino-acid biosynthesis; L-arginine biosynthesis; L-ornithine and N-acetyl-L-glutamate from L-glutamate and N(2)-acetyl-L-ornithine (cyclic): step 1/1.</text>
</comment>
<comment type="similarity">
    <text evidence="2 10">Belongs to the ArgJ family.</text>
</comment>
<dbReference type="SUPFAM" id="SSF56266">
    <property type="entry name" value="DmpA/ArgJ-like"/>
    <property type="match status" value="1"/>
</dbReference>
<dbReference type="GO" id="GO:0006592">
    <property type="term" value="P:ornithine biosynthetic process"/>
    <property type="evidence" value="ECO:0007669"/>
    <property type="project" value="TreeGrafter"/>
</dbReference>
<dbReference type="FunFam" id="3.60.70.12:FF:000002">
    <property type="entry name" value="Arginine biosynthesis bifunctional protein ArgJ, mitochondrial"/>
    <property type="match status" value="1"/>
</dbReference>
<keyword evidence="9 10" id="KW-0012">Acyltransferase</keyword>
<comment type="catalytic activity">
    <reaction evidence="10">
        <text>L-glutamate + acetyl-CoA = N-acetyl-L-glutamate + CoA + H(+)</text>
        <dbReference type="Rhea" id="RHEA:24292"/>
        <dbReference type="ChEBI" id="CHEBI:15378"/>
        <dbReference type="ChEBI" id="CHEBI:29985"/>
        <dbReference type="ChEBI" id="CHEBI:44337"/>
        <dbReference type="ChEBI" id="CHEBI:57287"/>
        <dbReference type="ChEBI" id="CHEBI:57288"/>
        <dbReference type="EC" id="2.3.1.1"/>
    </reaction>
</comment>
<evidence type="ECO:0000313" key="11">
    <source>
        <dbReference type="EMBL" id="KAF9966829.1"/>
    </source>
</evidence>
<evidence type="ECO:0000256" key="10">
    <source>
        <dbReference type="HAMAP-Rule" id="MF_03124"/>
    </source>
</evidence>
<evidence type="ECO:0000256" key="1">
    <source>
        <dbReference type="ARBA" id="ARBA00004305"/>
    </source>
</evidence>
<dbReference type="Gene3D" id="3.30.2330.10">
    <property type="entry name" value="arginine biosynthesis bifunctional protein suprefamily"/>
    <property type="match status" value="1"/>
</dbReference>
<feature type="binding site" evidence="10">
    <location>
        <position position="323"/>
    </location>
    <ligand>
        <name>substrate</name>
    </ligand>
</feature>
<evidence type="ECO:0000256" key="2">
    <source>
        <dbReference type="ARBA" id="ARBA00006774"/>
    </source>
</evidence>
<accession>A0A9P6JCH6</accession>
<keyword evidence="5 10" id="KW-0808">Transferase</keyword>
<feature type="site" description="Involved in the stabilization of negative charge on the oxyanion by the formation of the oxyanion hole" evidence="10">
    <location>
        <position position="157"/>
    </location>
</feature>
<dbReference type="Proteomes" id="UP000738359">
    <property type="component" value="Unassembled WGS sequence"/>
</dbReference>
<evidence type="ECO:0000256" key="6">
    <source>
        <dbReference type="ARBA" id="ARBA00022813"/>
    </source>
</evidence>
<dbReference type="EMBL" id="JAAAHY010000123">
    <property type="protein sequence ID" value="KAF9966829.1"/>
    <property type="molecule type" value="Genomic_DNA"/>
</dbReference>
<keyword evidence="8 10" id="KW-0511">Multifunctional enzyme</keyword>
<comment type="subcellular location">
    <subcellularLocation>
        <location evidence="1 10">Mitochondrion matrix</location>
    </subcellularLocation>
</comment>
<dbReference type="CDD" id="cd02152">
    <property type="entry name" value="OAT"/>
    <property type="match status" value="1"/>
</dbReference>
<feature type="binding site" evidence="10">
    <location>
        <position position="223"/>
    </location>
    <ligand>
        <name>substrate</name>
    </ligand>
</feature>
<dbReference type="EC" id="2.3.1.35" evidence="10"/>
<name>A0A9P6JCH6_MORAP</name>
<keyword evidence="3 10" id="KW-0055">Arginine biosynthesis</keyword>
<evidence type="ECO:0000256" key="9">
    <source>
        <dbReference type="ARBA" id="ARBA00023315"/>
    </source>
</evidence>
<proteinExistence type="inferred from homology"/>
<protein>
    <recommendedName>
        <fullName evidence="10">Arginine biosynthesis bifunctional protein ArgJ, mitochondrial</fullName>
    </recommendedName>
    <domain>
        <recommendedName>
            <fullName evidence="10">Glutamate N-acetyltransferase</fullName>
            <shortName evidence="10">GAT</shortName>
            <ecNumber evidence="10">2.3.1.35</ecNumber>
        </recommendedName>
        <alternativeName>
            <fullName evidence="10">Ornithine acetyltransferase</fullName>
            <shortName evidence="10">OATase</shortName>
        </alternativeName>
        <alternativeName>
            <fullName evidence="10">Ornithine transacetylase</fullName>
        </alternativeName>
    </domain>
    <domain>
        <recommendedName>
            <fullName evidence="10">Amino-acid acetyltransferase</fullName>
            <ecNumber evidence="10">2.3.1.1</ecNumber>
        </recommendedName>
        <alternativeName>
            <fullName evidence="10">N-acetylglutamate synthase</fullName>
            <shortName evidence="10">AGS</shortName>
        </alternativeName>
    </domain>
    <component>
        <recommendedName>
            <fullName evidence="10">Arginine biosynthesis bifunctional protein ArgJ alpha chain</fullName>
        </recommendedName>
    </component>
    <component>
        <recommendedName>
            <fullName evidence="10">Arginine biosynthesis bifunctional protein ArgJ beta chain</fullName>
        </recommendedName>
    </component>
</protein>
<comment type="catalytic activity">
    <reaction evidence="10">
        <text>N(2)-acetyl-L-ornithine + L-glutamate = N-acetyl-L-glutamate + L-ornithine</text>
        <dbReference type="Rhea" id="RHEA:15349"/>
        <dbReference type="ChEBI" id="CHEBI:29985"/>
        <dbReference type="ChEBI" id="CHEBI:44337"/>
        <dbReference type="ChEBI" id="CHEBI:46911"/>
        <dbReference type="ChEBI" id="CHEBI:57805"/>
        <dbReference type="EC" id="2.3.1.35"/>
    </reaction>
</comment>
<dbReference type="AlphaFoldDB" id="A0A9P6JCH6"/>
<dbReference type="Pfam" id="PF01960">
    <property type="entry name" value="ArgJ"/>
    <property type="match status" value="1"/>
</dbReference>
<keyword evidence="7 10" id="KW-0496">Mitochondrion</keyword>
<feature type="binding site" evidence="10">
    <location>
        <position position="195"/>
    </location>
    <ligand>
        <name>substrate</name>
    </ligand>
</feature>
<dbReference type="GO" id="GO:0005759">
    <property type="term" value="C:mitochondrial matrix"/>
    <property type="evidence" value="ECO:0007669"/>
    <property type="project" value="UniProtKB-SubCell"/>
</dbReference>
<dbReference type="EC" id="2.3.1.1" evidence="10"/>
<feature type="binding site" evidence="10">
    <location>
        <position position="452"/>
    </location>
    <ligand>
        <name>substrate</name>
    </ligand>
</feature>
<feature type="site" description="Cleavage; by autolysis" evidence="10">
    <location>
        <begin position="233"/>
        <end position="234"/>
    </location>
</feature>
<dbReference type="OrthoDB" id="4199794at2759"/>
<dbReference type="GO" id="GO:0004042">
    <property type="term" value="F:L-glutamate N-acetyltransferase activity"/>
    <property type="evidence" value="ECO:0007669"/>
    <property type="project" value="UniProtKB-UniRule"/>
</dbReference>
<feature type="binding site" evidence="10">
    <location>
        <position position="234"/>
    </location>
    <ligand>
        <name>substrate</name>
    </ligand>
</feature>
<sequence length="457" mass="48771">MSSFLAFARRSLTFTASMSSRVAAYSTKAPPTSASLPLSKQKLIPTTGTYPKGFLVSGISSSVKKSGAKDLALITSPSYPCSAAAVFTKNVFQAAPVVVSRDRLQDNGGKAIHGLVTNSGCANAVTGAKGLADAKEMQRGLDTLTGHERSSLVMSTGVIGQPLNMEKILKGIQDSKAALGSTHEHWMDCAQAYMTTDTFPKLRSKTFQLPESKVEYRIAGITKGAGMIHPNMATLLGTIVTDLGIEPNLLQYALTHAVDRSFNAISVDGDMSTNDTVAVLANAGATDGKLVVSEVTSKDFVAFRENLTEFAQELSQLVVRDGEGATKFVKVAVEGAPSFEAAKTVASTIATSSLVKTALYGQDANWGRILCAVGYSGVKEIDPKKVSVSFIPMDNSEPLKLLVNGEPEQVDETRASEILKMEDLEIRVDLNLGSEKTAYWTCDLSHEYISINADYRS</sequence>
<feature type="chain" id="PRO_5040553726" description="Arginine biosynthesis bifunctional protein ArgJ beta chain" evidence="10">
    <location>
        <begin position="234"/>
        <end position="457"/>
    </location>
</feature>
<dbReference type="PANTHER" id="PTHR23100">
    <property type="entry name" value="ARGININE BIOSYNTHESIS BIFUNCTIONAL PROTEIN ARGJ"/>
    <property type="match status" value="1"/>
</dbReference>
<evidence type="ECO:0000256" key="3">
    <source>
        <dbReference type="ARBA" id="ARBA00022571"/>
    </source>
</evidence>
<feature type="site" description="Involved in the stabilization of negative charge on the oxyanion by the formation of the oxyanion hole" evidence="10">
    <location>
        <position position="156"/>
    </location>
</feature>
<dbReference type="FunFam" id="3.10.20.340:FF:000002">
    <property type="entry name" value="Arginine biosynthesis bifunctional protein ArgJ, mitochondrial"/>
    <property type="match status" value="1"/>
</dbReference>
<evidence type="ECO:0000256" key="4">
    <source>
        <dbReference type="ARBA" id="ARBA00022605"/>
    </source>
</evidence>
<evidence type="ECO:0000256" key="7">
    <source>
        <dbReference type="ARBA" id="ARBA00023128"/>
    </source>
</evidence>
<keyword evidence="4 10" id="KW-0028">Amino-acid biosynthesis</keyword>
<dbReference type="HAMAP" id="MF_01106">
    <property type="entry name" value="ArgJ"/>
    <property type="match status" value="1"/>
</dbReference>
<feature type="chain" id="PRO_5040553727" description="Arginine biosynthesis bifunctional protein ArgJ alpha chain" evidence="10">
    <location>
        <begin position="1"/>
        <end position="233"/>
    </location>
</feature>
<evidence type="ECO:0000256" key="5">
    <source>
        <dbReference type="ARBA" id="ARBA00022679"/>
    </source>
</evidence>
<dbReference type="Gene3D" id="3.10.20.340">
    <property type="entry name" value="ArgJ beta chain, C-terminal domain"/>
    <property type="match status" value="1"/>
</dbReference>
<dbReference type="NCBIfam" id="TIGR00120">
    <property type="entry name" value="ArgJ"/>
    <property type="match status" value="1"/>
</dbReference>
<dbReference type="FunFam" id="3.30.2330.10:FF:000001">
    <property type="entry name" value="Arginine biosynthesis bifunctional protein ArgJ, mitochondrial"/>
    <property type="match status" value="1"/>
</dbReference>
<dbReference type="Gene3D" id="3.60.70.12">
    <property type="entry name" value="L-amino peptidase D-ALA esterase/amidase"/>
    <property type="match status" value="1"/>
</dbReference>
<dbReference type="InterPro" id="IPR002813">
    <property type="entry name" value="Arg_biosynth_ArgJ"/>
</dbReference>
<keyword evidence="6 10" id="KW-0068">Autocatalytic cleavage</keyword>
<organism evidence="11 12">
    <name type="scientific">Mortierella alpina</name>
    <name type="common">Oleaginous fungus</name>
    <name type="synonym">Mortierella renispora</name>
    <dbReference type="NCBI Taxonomy" id="64518"/>
    <lineage>
        <taxon>Eukaryota</taxon>
        <taxon>Fungi</taxon>
        <taxon>Fungi incertae sedis</taxon>
        <taxon>Mucoromycota</taxon>
        <taxon>Mortierellomycotina</taxon>
        <taxon>Mortierellomycetes</taxon>
        <taxon>Mortierellales</taxon>
        <taxon>Mortierellaceae</taxon>
        <taxon>Mortierella</taxon>
    </lineage>
</organism>
<dbReference type="InterPro" id="IPR016117">
    <property type="entry name" value="ArgJ-like_dom_sf"/>
</dbReference>
<gene>
    <name evidence="11" type="ORF">BGZ70_001107</name>
</gene>
<feature type="active site" description="Nucleophile" evidence="10">
    <location>
        <position position="234"/>
    </location>
</feature>